<feature type="domain" description="DUF234" evidence="1">
    <location>
        <begin position="149"/>
        <end position="235"/>
    </location>
</feature>
<evidence type="ECO:0000313" key="3">
    <source>
        <dbReference type="Proteomes" id="UP000093159"/>
    </source>
</evidence>
<dbReference type="EMBL" id="LDIR01000001">
    <property type="protein sequence ID" value="OCL93195.1"/>
    <property type="molecule type" value="Genomic_DNA"/>
</dbReference>
<evidence type="ECO:0000313" key="2">
    <source>
        <dbReference type="EMBL" id="OCL93195.1"/>
    </source>
</evidence>
<keyword evidence="3" id="KW-1185">Reference proteome</keyword>
<proteinExistence type="predicted"/>
<dbReference type="InterPro" id="IPR004256">
    <property type="entry name" value="DUF234"/>
</dbReference>
<gene>
    <name evidence="2" type="ORF">AAX28_00737</name>
</gene>
<organism evidence="2 3">
    <name type="scientific">Arcobacter porcinus</name>
    <dbReference type="NCBI Taxonomy" id="1935204"/>
    <lineage>
        <taxon>Bacteria</taxon>
        <taxon>Pseudomonadati</taxon>
        <taxon>Campylobacterota</taxon>
        <taxon>Epsilonproteobacteria</taxon>
        <taxon>Campylobacterales</taxon>
        <taxon>Arcobacteraceae</taxon>
        <taxon>Arcobacter</taxon>
    </lineage>
</organism>
<accession>A0ABX2YDW2</accession>
<dbReference type="Pfam" id="PF03008">
    <property type="entry name" value="DUF234"/>
    <property type="match status" value="1"/>
</dbReference>
<comment type="caution">
    <text evidence="2">The sequence shown here is derived from an EMBL/GenBank/DDBJ whole genome shotgun (WGS) entry which is preliminary data.</text>
</comment>
<sequence length="296" mass="34153">MIIVNKTIKEQFILFCEKNNLSDMKKAIEYFTIFGGLDIDIDTNKDILELIEKHILNNYISIKSDINYLVGAYSIDSAILSGIALGDRKETNAFKRAFVSFEEGSKSVESLYNKGIIDIDSSVNYILKKRNDSKISRKLLFTNPFIRFWFAFVSPIYKGIKDGNYEEFKTKFKNREADFSDFIFEELALSYIKNCFIEEKIKDHGQYWNEKVSIPIIARTQSELLIAGIVKNTNNKIKKSDLNKFIEDCKEEDINPDIIVIFSKNGFSSEVKALKNNSLKLFDIKSLKALLNINQF</sequence>
<evidence type="ECO:0000259" key="1">
    <source>
        <dbReference type="Pfam" id="PF03008"/>
    </source>
</evidence>
<dbReference type="Proteomes" id="UP000093159">
    <property type="component" value="Unassembled WGS sequence"/>
</dbReference>
<protein>
    <recommendedName>
        <fullName evidence="1">DUF234 domain-containing protein</fullName>
    </recommendedName>
</protein>
<name>A0ABX2YDW2_9BACT</name>
<dbReference type="RefSeq" id="WP_066178818.1">
    <property type="nucleotide sequence ID" value="NZ_LDIR01000001.1"/>
</dbReference>
<reference evidence="2 3" key="1">
    <citation type="submission" date="2015-05" db="EMBL/GenBank/DDBJ databases">
        <authorList>
            <person name="Rovetto F."/>
            <person name="Cocolin L."/>
            <person name="Illeghems K."/>
            <person name="Van Nieuwerburgh F."/>
            <person name="Houf K."/>
        </authorList>
    </citation>
    <scope>NUCLEOTIDE SEQUENCE [LARGE SCALE GENOMIC DNA]</scope>
    <source>
        <strain evidence="2 3">117434</strain>
    </source>
</reference>